<dbReference type="PANTHER" id="PTHR43386:SF1">
    <property type="entry name" value="D,D-DIPEPTIDE TRANSPORT SYSTEM PERMEASE PROTEIN DDPC-RELATED"/>
    <property type="match status" value="1"/>
</dbReference>
<feature type="transmembrane region" description="Helical" evidence="7">
    <location>
        <begin position="40"/>
        <end position="61"/>
    </location>
</feature>
<dbReference type="Pfam" id="PF00528">
    <property type="entry name" value="BPD_transp_1"/>
    <property type="match status" value="1"/>
</dbReference>
<feature type="domain" description="ABC transmembrane type-1" evidence="8">
    <location>
        <begin position="103"/>
        <end position="292"/>
    </location>
</feature>
<proteinExistence type="inferred from homology"/>
<keyword evidence="4 7" id="KW-0812">Transmembrane</keyword>
<keyword evidence="6 7" id="KW-0472">Membrane</keyword>
<dbReference type="InterPro" id="IPR050366">
    <property type="entry name" value="BP-dependent_transpt_permease"/>
</dbReference>
<comment type="subcellular location">
    <subcellularLocation>
        <location evidence="1 7">Cell membrane</location>
        <topology evidence="1 7">Multi-pass membrane protein</topology>
    </subcellularLocation>
</comment>
<evidence type="ECO:0000256" key="3">
    <source>
        <dbReference type="ARBA" id="ARBA00022475"/>
    </source>
</evidence>
<evidence type="ECO:0000313" key="10">
    <source>
        <dbReference type="Proteomes" id="UP000184159"/>
    </source>
</evidence>
<dbReference type="GO" id="GO:0055085">
    <property type="term" value="P:transmembrane transport"/>
    <property type="evidence" value="ECO:0007669"/>
    <property type="project" value="InterPro"/>
</dbReference>
<name>A0A1M5DU54_VIBGA</name>
<evidence type="ECO:0000313" key="9">
    <source>
        <dbReference type="EMBL" id="SHF70414.1"/>
    </source>
</evidence>
<comment type="similarity">
    <text evidence="7">Belongs to the binding-protein-dependent transport system permease family.</text>
</comment>
<evidence type="ECO:0000256" key="7">
    <source>
        <dbReference type="RuleBase" id="RU363032"/>
    </source>
</evidence>
<keyword evidence="10" id="KW-1185">Reference proteome</keyword>
<feature type="transmembrane region" description="Helical" evidence="7">
    <location>
        <begin position="270"/>
        <end position="291"/>
    </location>
</feature>
<dbReference type="Proteomes" id="UP000184159">
    <property type="component" value="Unassembled WGS sequence"/>
</dbReference>
<dbReference type="RefSeq" id="WP_072961001.1">
    <property type="nucleotide sequence ID" value="NZ_FQUH01000015.1"/>
</dbReference>
<protein>
    <submittedName>
        <fullName evidence="9">Peptide/nickel transport system permease protein</fullName>
    </submittedName>
</protein>
<dbReference type="PROSITE" id="PS50928">
    <property type="entry name" value="ABC_TM1"/>
    <property type="match status" value="1"/>
</dbReference>
<dbReference type="PANTHER" id="PTHR43386">
    <property type="entry name" value="OLIGOPEPTIDE TRANSPORT SYSTEM PERMEASE PROTEIN APPC"/>
    <property type="match status" value="1"/>
</dbReference>
<keyword evidence="2 7" id="KW-0813">Transport</keyword>
<dbReference type="EMBL" id="FQUH01000015">
    <property type="protein sequence ID" value="SHF70414.1"/>
    <property type="molecule type" value="Genomic_DNA"/>
</dbReference>
<evidence type="ECO:0000256" key="4">
    <source>
        <dbReference type="ARBA" id="ARBA00022692"/>
    </source>
</evidence>
<accession>A0A1M5DU54</accession>
<dbReference type="AlphaFoldDB" id="A0A1M5DU54"/>
<dbReference type="Gene3D" id="1.10.3720.10">
    <property type="entry name" value="MetI-like"/>
    <property type="match status" value="1"/>
</dbReference>
<dbReference type="InterPro" id="IPR025966">
    <property type="entry name" value="OppC_N"/>
</dbReference>
<dbReference type="CDD" id="cd06261">
    <property type="entry name" value="TM_PBP2"/>
    <property type="match status" value="1"/>
</dbReference>
<evidence type="ECO:0000256" key="5">
    <source>
        <dbReference type="ARBA" id="ARBA00022989"/>
    </source>
</evidence>
<sequence length="303" mass="33270">MSNSETHLPNGAEEFAPETASKQYTNFGRAWYRFTRNHTAVIGLFIVVSVLLLAIFAPLLAPYPEHAGSFVNFRARHSAPSLEYFMGTDNIGRDIFSRVIYGYRISLSLVVGVLALSVPIGVLLGIVAAYAGGWVEQVIMRFNDMLLAVPPLALALAITSILEPNLVNAMIAISFLWWNWHCRLIYRLAKSLVTEDFVEAARLSGASHWHIISKEILPNCIAAISVKTTLDAGFVILFGATLSFLGLGVQPPTPDLGTMVSTGSSYLPEYWWEAIMPGLAILYAILGFNLLGDGLRDFFDVEV</sequence>
<dbReference type="InterPro" id="IPR000515">
    <property type="entry name" value="MetI-like"/>
</dbReference>
<reference evidence="10" key="1">
    <citation type="submission" date="2016-11" db="EMBL/GenBank/DDBJ databases">
        <authorList>
            <person name="Varghese N."/>
            <person name="Submissions S."/>
        </authorList>
    </citation>
    <scope>NUCLEOTIDE SEQUENCE [LARGE SCALE GENOMIC DNA]</scope>
    <source>
        <strain evidence="10">DSM 21264</strain>
    </source>
</reference>
<dbReference type="InterPro" id="IPR035906">
    <property type="entry name" value="MetI-like_sf"/>
</dbReference>
<dbReference type="GO" id="GO:0005886">
    <property type="term" value="C:plasma membrane"/>
    <property type="evidence" value="ECO:0007669"/>
    <property type="project" value="UniProtKB-SubCell"/>
</dbReference>
<feature type="transmembrane region" description="Helical" evidence="7">
    <location>
        <begin position="232"/>
        <end position="250"/>
    </location>
</feature>
<evidence type="ECO:0000256" key="6">
    <source>
        <dbReference type="ARBA" id="ARBA00023136"/>
    </source>
</evidence>
<evidence type="ECO:0000256" key="1">
    <source>
        <dbReference type="ARBA" id="ARBA00004651"/>
    </source>
</evidence>
<evidence type="ECO:0000256" key="2">
    <source>
        <dbReference type="ARBA" id="ARBA00022448"/>
    </source>
</evidence>
<gene>
    <name evidence="9" type="ORF">SAMN02745781_02973</name>
</gene>
<keyword evidence="3" id="KW-1003">Cell membrane</keyword>
<organism evidence="9 10">
    <name type="scientific">Vibrio gazogenes DSM 21264 = NBRC 103151</name>
    <dbReference type="NCBI Taxonomy" id="1123492"/>
    <lineage>
        <taxon>Bacteria</taxon>
        <taxon>Pseudomonadati</taxon>
        <taxon>Pseudomonadota</taxon>
        <taxon>Gammaproteobacteria</taxon>
        <taxon>Vibrionales</taxon>
        <taxon>Vibrionaceae</taxon>
        <taxon>Vibrio</taxon>
    </lineage>
</organism>
<dbReference type="SUPFAM" id="SSF161098">
    <property type="entry name" value="MetI-like"/>
    <property type="match status" value="1"/>
</dbReference>
<evidence type="ECO:0000259" key="8">
    <source>
        <dbReference type="PROSITE" id="PS50928"/>
    </source>
</evidence>
<dbReference type="Pfam" id="PF12911">
    <property type="entry name" value="OppC_N"/>
    <property type="match status" value="1"/>
</dbReference>
<feature type="transmembrane region" description="Helical" evidence="7">
    <location>
        <begin position="107"/>
        <end position="132"/>
    </location>
</feature>
<keyword evidence="5 7" id="KW-1133">Transmembrane helix</keyword>